<sequence length="227" mass="24894">MDPASVLDAFRLECRQLGQVMASLSGEEWVRPTACVPWRVCDLLGHVCVVLAWLPEMLAAEPPTHADVTAATYYRPDSRFAPETNAARIDLAQQRAAAHPDGRTLADDFAATWQRAEELCRAEPEGRVVRTRHGDAMLLSDFLLTRVVEVAVHGLDFAAALQRRPWLTEPAGRLVTELLLGSDGVAAIRQLGWDRLGFLEKATGRAPISEAEHAQITGLGIRWLALG</sequence>
<proteinExistence type="predicted"/>
<dbReference type="RefSeq" id="WP_377575717.1">
    <property type="nucleotide sequence ID" value="NZ_JBHTMP010000055.1"/>
</dbReference>
<keyword evidence="3" id="KW-1185">Reference proteome</keyword>
<gene>
    <name evidence="2" type="ORF">ACFQ4H_26695</name>
</gene>
<dbReference type="GO" id="GO:0016853">
    <property type="term" value="F:isomerase activity"/>
    <property type="evidence" value="ECO:0007669"/>
    <property type="project" value="UniProtKB-KW"/>
</dbReference>
<dbReference type="Proteomes" id="UP001597260">
    <property type="component" value="Unassembled WGS sequence"/>
</dbReference>
<feature type="domain" description="Mycothiol-dependent maleylpyruvate isomerase metal-binding" evidence="1">
    <location>
        <begin position="10"/>
        <end position="157"/>
    </location>
</feature>
<dbReference type="EMBL" id="JBHTMP010000055">
    <property type="protein sequence ID" value="MFD1324680.1"/>
    <property type="molecule type" value="Genomic_DNA"/>
</dbReference>
<evidence type="ECO:0000259" key="1">
    <source>
        <dbReference type="Pfam" id="PF11716"/>
    </source>
</evidence>
<reference evidence="3" key="1">
    <citation type="journal article" date="2019" name="Int. J. Syst. Evol. Microbiol.">
        <title>The Global Catalogue of Microorganisms (GCM) 10K type strain sequencing project: providing services to taxonomists for standard genome sequencing and annotation.</title>
        <authorList>
            <consortium name="The Broad Institute Genomics Platform"/>
            <consortium name="The Broad Institute Genome Sequencing Center for Infectious Disease"/>
            <person name="Wu L."/>
            <person name="Ma J."/>
        </authorList>
    </citation>
    <scope>NUCLEOTIDE SEQUENCE [LARGE SCALE GENOMIC DNA]</scope>
    <source>
        <strain evidence="3">JCM 31037</strain>
    </source>
</reference>
<dbReference type="InterPro" id="IPR024344">
    <property type="entry name" value="MDMPI_metal-binding"/>
</dbReference>
<protein>
    <submittedName>
        <fullName evidence="2">Maleylpyruvate isomerase N-terminal domain-containing protein</fullName>
    </submittedName>
</protein>
<dbReference type="Gene3D" id="1.20.120.450">
    <property type="entry name" value="dinb family like domain"/>
    <property type="match status" value="1"/>
</dbReference>
<keyword evidence="2" id="KW-0413">Isomerase</keyword>
<dbReference type="InterPro" id="IPR034660">
    <property type="entry name" value="DinB/YfiT-like"/>
</dbReference>
<dbReference type="SUPFAM" id="SSF109854">
    <property type="entry name" value="DinB/YfiT-like putative metalloenzymes"/>
    <property type="match status" value="1"/>
</dbReference>
<evidence type="ECO:0000313" key="3">
    <source>
        <dbReference type="Proteomes" id="UP001597260"/>
    </source>
</evidence>
<evidence type="ECO:0000313" key="2">
    <source>
        <dbReference type="EMBL" id="MFD1324680.1"/>
    </source>
</evidence>
<dbReference type="Pfam" id="PF11716">
    <property type="entry name" value="MDMPI_N"/>
    <property type="match status" value="1"/>
</dbReference>
<comment type="caution">
    <text evidence="2">The sequence shown here is derived from an EMBL/GenBank/DDBJ whole genome shotgun (WGS) entry which is preliminary data.</text>
</comment>
<accession>A0ABW3YMB7</accession>
<organism evidence="2 3">
    <name type="scientific">Micromonospora sonneratiae</name>
    <dbReference type="NCBI Taxonomy" id="1184706"/>
    <lineage>
        <taxon>Bacteria</taxon>
        <taxon>Bacillati</taxon>
        <taxon>Actinomycetota</taxon>
        <taxon>Actinomycetes</taxon>
        <taxon>Micromonosporales</taxon>
        <taxon>Micromonosporaceae</taxon>
        <taxon>Micromonospora</taxon>
    </lineage>
</organism>
<name>A0ABW3YMB7_9ACTN</name>